<evidence type="ECO:0000256" key="8">
    <source>
        <dbReference type="ARBA" id="ARBA00023125"/>
    </source>
</evidence>
<feature type="domain" description="C2H2-type" evidence="14">
    <location>
        <begin position="529"/>
        <end position="556"/>
    </location>
</feature>
<evidence type="ECO:0000256" key="10">
    <source>
        <dbReference type="ARBA" id="ARBA00023242"/>
    </source>
</evidence>
<dbReference type="FunFam" id="3.30.160.60:FF:000110">
    <property type="entry name" value="Zinc finger protein-like"/>
    <property type="match status" value="1"/>
</dbReference>
<comment type="caution">
    <text evidence="15">The sequence shown here is derived from an EMBL/GenBank/DDBJ whole genome shotgun (WGS) entry which is preliminary data.</text>
</comment>
<dbReference type="FunFam" id="3.30.160.60:FF:000358">
    <property type="entry name" value="zinc finger protein 24"/>
    <property type="match status" value="1"/>
</dbReference>
<evidence type="ECO:0000256" key="7">
    <source>
        <dbReference type="ARBA" id="ARBA00023015"/>
    </source>
</evidence>
<dbReference type="PROSITE" id="PS50157">
    <property type="entry name" value="ZINC_FINGER_C2H2_2"/>
    <property type="match status" value="10"/>
</dbReference>
<feature type="coiled-coil region" evidence="12">
    <location>
        <begin position="29"/>
        <end position="63"/>
    </location>
</feature>
<feature type="domain" description="C2H2-type" evidence="14">
    <location>
        <begin position="417"/>
        <end position="444"/>
    </location>
</feature>
<feature type="domain" description="C2H2-type" evidence="14">
    <location>
        <begin position="445"/>
        <end position="472"/>
    </location>
</feature>
<feature type="domain" description="C2H2-type" evidence="14">
    <location>
        <begin position="361"/>
        <end position="388"/>
    </location>
</feature>
<dbReference type="GO" id="GO:0000978">
    <property type="term" value="F:RNA polymerase II cis-regulatory region sequence-specific DNA binding"/>
    <property type="evidence" value="ECO:0007669"/>
    <property type="project" value="TreeGrafter"/>
</dbReference>
<feature type="domain" description="C2H2-type" evidence="14">
    <location>
        <begin position="557"/>
        <end position="584"/>
    </location>
</feature>
<dbReference type="FunFam" id="3.30.160.60:FF:001480">
    <property type="entry name" value="Si:cabz01071911.3"/>
    <property type="match status" value="1"/>
</dbReference>
<dbReference type="SMART" id="SM00355">
    <property type="entry name" value="ZnF_C2H2"/>
    <property type="match status" value="10"/>
</dbReference>
<evidence type="ECO:0000256" key="9">
    <source>
        <dbReference type="ARBA" id="ARBA00023163"/>
    </source>
</evidence>
<dbReference type="GO" id="GO:0031519">
    <property type="term" value="C:PcG protein complex"/>
    <property type="evidence" value="ECO:0007669"/>
    <property type="project" value="TreeGrafter"/>
</dbReference>
<dbReference type="PROSITE" id="PS00028">
    <property type="entry name" value="ZINC_FINGER_C2H2_1"/>
    <property type="match status" value="10"/>
</dbReference>
<feature type="domain" description="C2H2-type" evidence="14">
    <location>
        <begin position="389"/>
        <end position="416"/>
    </location>
</feature>
<comment type="similarity">
    <text evidence="2">Belongs to the krueppel C2H2-type zinc-finger protein family.</text>
</comment>
<evidence type="ECO:0000256" key="1">
    <source>
        <dbReference type="ARBA" id="ARBA00004123"/>
    </source>
</evidence>
<feature type="domain" description="C2H2-type" evidence="14">
    <location>
        <begin position="333"/>
        <end position="360"/>
    </location>
</feature>
<evidence type="ECO:0000256" key="11">
    <source>
        <dbReference type="PROSITE-ProRule" id="PRU00042"/>
    </source>
</evidence>
<keyword evidence="16" id="KW-1185">Reference proteome</keyword>
<dbReference type="GO" id="GO:0005667">
    <property type="term" value="C:transcription regulator complex"/>
    <property type="evidence" value="ECO:0007669"/>
    <property type="project" value="TreeGrafter"/>
</dbReference>
<dbReference type="SUPFAM" id="SSF57667">
    <property type="entry name" value="beta-beta-alpha zinc fingers"/>
    <property type="match status" value="6"/>
</dbReference>
<dbReference type="EMBL" id="JAINUG010000014">
    <property type="protein sequence ID" value="KAJ8414089.1"/>
    <property type="molecule type" value="Genomic_DNA"/>
</dbReference>
<keyword evidence="5 11" id="KW-0863">Zinc-finger</keyword>
<name>A0AAD7WZQ1_9TELE</name>
<feature type="domain" description="C2H2-type" evidence="14">
    <location>
        <begin position="305"/>
        <end position="332"/>
    </location>
</feature>
<keyword evidence="8" id="KW-0238">DNA-binding</keyword>
<evidence type="ECO:0000256" key="2">
    <source>
        <dbReference type="ARBA" id="ARBA00006991"/>
    </source>
</evidence>
<sequence>MQGVKQTSIMSKSKNLKAFLASSLNEIFKATVNDILDSVEETLSEYQDKILLIEAENEHLRRSLQGREDANGGSEKEVGATDTLVSMAVKSEIAKQPSGRPGRVPLQIRPSDGRCVLQEPFSVREQDPSGSRPIPERDVPPVPVEAPAGSGCVRNASSDATPELGSERVKQDPELEQACAIDLSTAQPPHSLAAHGVKVEKDEAECVDPEHCGNVSATIISEHHLGVGTSDDESAVEMGPPEQDESDDTLNAFVSENHTGPDSSDFPGGSDVSPSAERQCPDPALPGAALLATVSDSARNSQGFYPCSLCEKTFSRVGTLKVHLRTHSGEKAHCCSYCGKRFGRADLLKAHKRTHTGERPFGCGVCGKSYGQPGQLRIHKRIHTGERPYCCPHCGKRFSEHNQLKVHLRTHTGEKPYHCTVCEKTFGNAGNLRIHQRIHTGEKPYSCSQCDKRFNGLGDLKTHYRVHTGERPYHCNLCEKTFSQAGHLTIHMRIHTGEKPYSCGDCGKTFSVASSLKLHQRTHTGEKLYSCSYCEKTFSRAGHLKRHEQVHTKEKLYSCTQCDKSYSDQSTLKKHLKTHTFEEPLTQNEECFSGSDTADNDLEIETVEIL</sequence>
<dbReference type="Proteomes" id="UP001221898">
    <property type="component" value="Unassembled WGS sequence"/>
</dbReference>
<dbReference type="FunFam" id="3.30.160.60:FF:001182">
    <property type="entry name" value="Zinc finger, C2H2 type"/>
    <property type="match status" value="1"/>
</dbReference>
<feature type="domain" description="C2H2-type" evidence="14">
    <location>
        <begin position="501"/>
        <end position="528"/>
    </location>
</feature>
<feature type="region of interest" description="Disordered" evidence="13">
    <location>
        <begin position="118"/>
        <end position="141"/>
    </location>
</feature>
<dbReference type="GO" id="GO:0000785">
    <property type="term" value="C:chromatin"/>
    <property type="evidence" value="ECO:0007669"/>
    <property type="project" value="TreeGrafter"/>
</dbReference>
<feature type="region of interest" description="Disordered" evidence="13">
    <location>
        <begin position="223"/>
        <end position="284"/>
    </location>
</feature>
<evidence type="ECO:0000256" key="13">
    <source>
        <dbReference type="SAM" id="MobiDB-lite"/>
    </source>
</evidence>
<keyword evidence="10" id="KW-0539">Nucleus</keyword>
<dbReference type="FunFam" id="3.30.160.60:FF:000688">
    <property type="entry name" value="zinc finger protein 197 isoform X1"/>
    <property type="match status" value="1"/>
</dbReference>
<dbReference type="Gene3D" id="3.30.160.60">
    <property type="entry name" value="Classic Zinc Finger"/>
    <property type="match status" value="10"/>
</dbReference>
<dbReference type="FunFam" id="3.30.160.60:FF:001954">
    <property type="entry name" value="Zinc finger protein 787"/>
    <property type="match status" value="1"/>
</dbReference>
<feature type="domain" description="C2H2-type" evidence="14">
    <location>
        <begin position="473"/>
        <end position="500"/>
    </location>
</feature>
<dbReference type="Pfam" id="PF13894">
    <property type="entry name" value="zf-C2H2_4"/>
    <property type="match status" value="1"/>
</dbReference>
<dbReference type="PANTHER" id="PTHR14003">
    <property type="entry name" value="TRANSCRIPTIONAL REPRESSOR PROTEIN YY"/>
    <property type="match status" value="1"/>
</dbReference>
<reference evidence="15" key="1">
    <citation type="journal article" date="2023" name="Science">
        <title>Genome structures resolve the early diversification of teleost fishes.</title>
        <authorList>
            <person name="Parey E."/>
            <person name="Louis A."/>
            <person name="Montfort J."/>
            <person name="Bouchez O."/>
            <person name="Roques C."/>
            <person name="Iampietro C."/>
            <person name="Lluch J."/>
            <person name="Castinel A."/>
            <person name="Donnadieu C."/>
            <person name="Desvignes T."/>
            <person name="Floi Bucao C."/>
            <person name="Jouanno E."/>
            <person name="Wen M."/>
            <person name="Mejri S."/>
            <person name="Dirks R."/>
            <person name="Jansen H."/>
            <person name="Henkel C."/>
            <person name="Chen W.J."/>
            <person name="Zahm M."/>
            <person name="Cabau C."/>
            <person name="Klopp C."/>
            <person name="Thompson A.W."/>
            <person name="Robinson-Rechavi M."/>
            <person name="Braasch I."/>
            <person name="Lecointre G."/>
            <person name="Bobe J."/>
            <person name="Postlethwait J.H."/>
            <person name="Berthelot C."/>
            <person name="Roest Crollius H."/>
            <person name="Guiguen Y."/>
        </authorList>
    </citation>
    <scope>NUCLEOTIDE SEQUENCE</scope>
    <source>
        <strain evidence="15">NC1722</strain>
    </source>
</reference>
<dbReference type="InterPro" id="IPR036236">
    <property type="entry name" value="Znf_C2H2_sf"/>
</dbReference>
<keyword evidence="3" id="KW-0479">Metal-binding</keyword>
<evidence type="ECO:0000313" key="16">
    <source>
        <dbReference type="Proteomes" id="UP001221898"/>
    </source>
</evidence>
<dbReference type="InterPro" id="IPR013087">
    <property type="entry name" value="Znf_C2H2_type"/>
</dbReference>
<dbReference type="GO" id="GO:0000981">
    <property type="term" value="F:DNA-binding transcription factor activity, RNA polymerase II-specific"/>
    <property type="evidence" value="ECO:0007669"/>
    <property type="project" value="TreeGrafter"/>
</dbReference>
<evidence type="ECO:0000256" key="4">
    <source>
        <dbReference type="ARBA" id="ARBA00022737"/>
    </source>
</evidence>
<keyword evidence="6" id="KW-0862">Zinc</keyword>
<comment type="subcellular location">
    <subcellularLocation>
        <location evidence="1">Nucleus</location>
    </subcellularLocation>
</comment>
<dbReference type="Pfam" id="PF00096">
    <property type="entry name" value="zf-C2H2"/>
    <property type="match status" value="8"/>
</dbReference>
<evidence type="ECO:0000256" key="12">
    <source>
        <dbReference type="SAM" id="Coils"/>
    </source>
</evidence>
<keyword evidence="9" id="KW-0804">Transcription</keyword>
<dbReference type="Pfam" id="PF13912">
    <property type="entry name" value="zf-C2H2_6"/>
    <property type="match status" value="1"/>
</dbReference>
<evidence type="ECO:0000256" key="3">
    <source>
        <dbReference type="ARBA" id="ARBA00022723"/>
    </source>
</evidence>
<keyword evidence="12" id="KW-0175">Coiled coil</keyword>
<evidence type="ECO:0000256" key="6">
    <source>
        <dbReference type="ARBA" id="ARBA00022833"/>
    </source>
</evidence>
<protein>
    <recommendedName>
        <fullName evidence="14">C2H2-type domain-containing protein</fullName>
    </recommendedName>
</protein>
<evidence type="ECO:0000256" key="5">
    <source>
        <dbReference type="ARBA" id="ARBA00022771"/>
    </source>
</evidence>
<dbReference type="GO" id="GO:0008270">
    <property type="term" value="F:zinc ion binding"/>
    <property type="evidence" value="ECO:0007669"/>
    <property type="project" value="UniProtKB-KW"/>
</dbReference>
<dbReference type="PANTHER" id="PTHR14003:SF23">
    <property type="entry name" value="ZINC FINGER PROTEIN 143"/>
    <property type="match status" value="1"/>
</dbReference>
<organism evidence="15 16">
    <name type="scientific">Aldrovandia affinis</name>
    <dbReference type="NCBI Taxonomy" id="143900"/>
    <lineage>
        <taxon>Eukaryota</taxon>
        <taxon>Metazoa</taxon>
        <taxon>Chordata</taxon>
        <taxon>Craniata</taxon>
        <taxon>Vertebrata</taxon>
        <taxon>Euteleostomi</taxon>
        <taxon>Actinopterygii</taxon>
        <taxon>Neopterygii</taxon>
        <taxon>Teleostei</taxon>
        <taxon>Notacanthiformes</taxon>
        <taxon>Halosauridae</taxon>
        <taxon>Aldrovandia</taxon>
    </lineage>
</organism>
<evidence type="ECO:0000313" key="15">
    <source>
        <dbReference type="EMBL" id="KAJ8414089.1"/>
    </source>
</evidence>
<dbReference type="FunFam" id="3.30.160.60:FF:002343">
    <property type="entry name" value="Zinc finger protein 33A"/>
    <property type="match status" value="3"/>
</dbReference>
<dbReference type="AlphaFoldDB" id="A0AAD7WZQ1"/>
<gene>
    <name evidence="15" type="ORF">AAFF_G00066870</name>
</gene>
<keyword evidence="4" id="KW-0677">Repeat</keyword>
<keyword evidence="7" id="KW-0805">Transcription regulation</keyword>
<dbReference type="FunFam" id="3.30.160.60:FF:002460">
    <property type="entry name" value="Zgc:174574"/>
    <property type="match status" value="1"/>
</dbReference>
<proteinExistence type="inferred from homology"/>
<evidence type="ECO:0000259" key="14">
    <source>
        <dbReference type="PROSITE" id="PS50157"/>
    </source>
</evidence>
<feature type="compositionally biased region" description="Polar residues" evidence="13">
    <location>
        <begin position="252"/>
        <end position="262"/>
    </location>
</feature>
<accession>A0AAD7WZQ1</accession>